<dbReference type="Gene3D" id="4.10.540.10">
    <property type="entry name" value="Photosynthetic reaction centre, H subunit, N-terminal domain"/>
    <property type="match status" value="1"/>
</dbReference>
<reference evidence="4" key="1">
    <citation type="journal article" date="2023" name="Int. J. Syst. Evol. Microbiol.">
        <title>Methylocystis iwaonis sp. nov., a type II methane-oxidizing bacterium from surface soil of a rice paddy field in Japan, and emended description of the genus Methylocystis (ex Whittenbury et al. 1970) Bowman et al. 1993.</title>
        <authorList>
            <person name="Kaise H."/>
            <person name="Sawadogo J.B."/>
            <person name="Alam M.S."/>
            <person name="Ueno C."/>
            <person name="Dianou D."/>
            <person name="Shinjo R."/>
            <person name="Asakawa S."/>
        </authorList>
    </citation>
    <scope>NUCLEOTIDE SEQUENCE</scope>
    <source>
        <strain evidence="4">LMG27198</strain>
    </source>
</reference>
<keyword evidence="5" id="KW-1185">Reference proteome</keyword>
<keyword evidence="1" id="KW-0472">Membrane</keyword>
<dbReference type="Proteomes" id="UP001144323">
    <property type="component" value="Unassembled WGS sequence"/>
</dbReference>
<dbReference type="SUPFAM" id="SSF50346">
    <property type="entry name" value="PRC-barrel domain"/>
    <property type="match status" value="1"/>
</dbReference>
<sequence length="255" mass="27809">MIRGAITSHIDVAQVVLYAFWIFFAGLIFYLRREDRREGYPLESEDLGVGERGFLLIPEPKTFLRGDGSLVLAPNFGERDTRTLNAAKVAPWPGAPLTPNGDPLLAGVGPGAYALRSDAPEKTHDGRDLIAPLRIATNFAVASEDPDPIGMDVIAADRDVVGTIRDVWVDRSESMLRYYEVALGSGGNVLLPVAFAKVEGSKRQIKVEAILGEQFANVPATRDPDRVTLREEDRIAAYYAAGTLYATPARTEPLL</sequence>
<evidence type="ECO:0000259" key="2">
    <source>
        <dbReference type="Pfam" id="PF03967"/>
    </source>
</evidence>
<keyword evidence="1" id="KW-1133">Transmembrane helix</keyword>
<evidence type="ECO:0000256" key="1">
    <source>
        <dbReference type="SAM" id="Phobius"/>
    </source>
</evidence>
<organism evidence="4 5">
    <name type="scientific">Methylocystis echinoides</name>
    <dbReference type="NCBI Taxonomy" id="29468"/>
    <lineage>
        <taxon>Bacteria</taxon>
        <taxon>Pseudomonadati</taxon>
        <taxon>Pseudomonadota</taxon>
        <taxon>Alphaproteobacteria</taxon>
        <taxon>Hyphomicrobiales</taxon>
        <taxon>Methylocystaceae</taxon>
        <taxon>Methylocystis</taxon>
    </lineage>
</organism>
<dbReference type="InterPro" id="IPR015810">
    <property type="entry name" value="Photo_RC_H_N"/>
</dbReference>
<dbReference type="EMBL" id="BSEC01000001">
    <property type="protein sequence ID" value="GLI94838.1"/>
    <property type="molecule type" value="Genomic_DNA"/>
</dbReference>
<gene>
    <name evidence="4" type="ORF">LMG27198_38300</name>
</gene>
<dbReference type="NCBIfam" id="TIGR01150">
    <property type="entry name" value="puhA"/>
    <property type="match status" value="1"/>
</dbReference>
<feature type="transmembrane region" description="Helical" evidence="1">
    <location>
        <begin position="12"/>
        <end position="31"/>
    </location>
</feature>
<dbReference type="AlphaFoldDB" id="A0A9W6LTN8"/>
<dbReference type="Gene3D" id="3.90.50.10">
    <property type="entry name" value="Photosynthetic Reaction Center, subunit H, domain 2"/>
    <property type="match status" value="1"/>
</dbReference>
<dbReference type="SUPFAM" id="SSF81490">
    <property type="entry name" value="Photosystem II reaction centre subunit H, transmembrane region"/>
    <property type="match status" value="1"/>
</dbReference>
<dbReference type="InterPro" id="IPR037097">
    <property type="entry name" value="Photo_RC_H_N_sf"/>
</dbReference>
<dbReference type="GO" id="GO:0019684">
    <property type="term" value="P:photosynthesis, light reaction"/>
    <property type="evidence" value="ECO:0007669"/>
    <property type="project" value="InterPro"/>
</dbReference>
<keyword evidence="1" id="KW-0812">Transmembrane</keyword>
<protein>
    <submittedName>
        <fullName evidence="4">Photosynthetic reaction center subunit H</fullName>
    </submittedName>
</protein>
<proteinExistence type="predicted"/>
<evidence type="ECO:0000259" key="3">
    <source>
        <dbReference type="Pfam" id="PF05239"/>
    </source>
</evidence>
<dbReference type="InterPro" id="IPR027275">
    <property type="entry name" value="PRC-brl_dom"/>
</dbReference>
<accession>A0A9W6LTN8</accession>
<dbReference type="RefSeq" id="WP_281805073.1">
    <property type="nucleotide sequence ID" value="NZ_BSEC01000001.1"/>
</dbReference>
<dbReference type="InterPro" id="IPR014747">
    <property type="entry name" value="Bac_photo_RC_H_C"/>
</dbReference>
<evidence type="ECO:0000313" key="5">
    <source>
        <dbReference type="Proteomes" id="UP001144323"/>
    </source>
</evidence>
<dbReference type="Pfam" id="PF05239">
    <property type="entry name" value="PRC"/>
    <property type="match status" value="1"/>
</dbReference>
<evidence type="ECO:0000313" key="4">
    <source>
        <dbReference type="EMBL" id="GLI94838.1"/>
    </source>
</evidence>
<name>A0A9W6LTN8_9HYPH</name>
<dbReference type="InterPro" id="IPR005652">
    <property type="entry name" value="Photo_RC_H"/>
</dbReference>
<comment type="caution">
    <text evidence="4">The sequence shown here is derived from an EMBL/GenBank/DDBJ whole genome shotgun (WGS) entry which is preliminary data.</text>
</comment>
<dbReference type="GO" id="GO:0030077">
    <property type="term" value="C:plasma membrane light-harvesting complex"/>
    <property type="evidence" value="ECO:0007669"/>
    <property type="project" value="InterPro"/>
</dbReference>
<dbReference type="Pfam" id="PF03967">
    <property type="entry name" value="PRCH"/>
    <property type="match status" value="1"/>
</dbReference>
<feature type="domain" description="Photosynthetic reaction centre H subunit N-terminal" evidence="2">
    <location>
        <begin position="5"/>
        <end position="135"/>
    </location>
</feature>
<dbReference type="InterPro" id="IPR011033">
    <property type="entry name" value="PRC_barrel-like_sf"/>
</dbReference>
<feature type="domain" description="PRC-barrel" evidence="3">
    <location>
        <begin position="145"/>
        <end position="208"/>
    </location>
</feature>